<dbReference type="AlphaFoldDB" id="A0A841G975"/>
<protein>
    <submittedName>
        <fullName evidence="2">Outer membrane protein</fullName>
    </submittedName>
</protein>
<dbReference type="EMBL" id="JACHGR010000004">
    <property type="protein sequence ID" value="MBB6055578.1"/>
    <property type="molecule type" value="Genomic_DNA"/>
</dbReference>
<dbReference type="NCBIfam" id="TIGR04219">
    <property type="entry name" value="OMP_w_GlyGly"/>
    <property type="match status" value="1"/>
</dbReference>
<evidence type="ECO:0000256" key="1">
    <source>
        <dbReference type="SAM" id="SignalP"/>
    </source>
</evidence>
<feature type="chain" id="PRO_5032784984" evidence="1">
    <location>
        <begin position="22"/>
        <end position="217"/>
    </location>
</feature>
<evidence type="ECO:0000313" key="2">
    <source>
        <dbReference type="EMBL" id="MBB6055578.1"/>
    </source>
</evidence>
<reference evidence="2 3" key="1">
    <citation type="submission" date="2020-08" db="EMBL/GenBank/DDBJ databases">
        <title>Genomic Encyclopedia of Type Strains, Phase IV (KMG-IV): sequencing the most valuable type-strain genomes for metagenomic binning, comparative biology and taxonomic classification.</title>
        <authorList>
            <person name="Goeker M."/>
        </authorList>
    </citation>
    <scope>NUCLEOTIDE SEQUENCE [LARGE SCALE GENOMIC DNA]</scope>
    <source>
        <strain evidence="2 3">DSM 22975</strain>
    </source>
</reference>
<accession>A0A841G975</accession>
<name>A0A841G975_9GAMM</name>
<gene>
    <name evidence="2" type="ORF">HNR75_001484</name>
</gene>
<evidence type="ECO:0000313" key="3">
    <source>
        <dbReference type="Proteomes" id="UP000585721"/>
    </source>
</evidence>
<dbReference type="RefSeq" id="WP_188026348.1">
    <property type="nucleotide sequence ID" value="NZ_JACHGR010000004.1"/>
</dbReference>
<proteinExistence type="predicted"/>
<dbReference type="InterPro" id="IPR026387">
    <property type="entry name" value="OMP_w_GlyGly"/>
</dbReference>
<dbReference type="SUPFAM" id="SSF56935">
    <property type="entry name" value="Porins"/>
    <property type="match status" value="1"/>
</dbReference>
<sequence length="217" mass="24412">MKKYSLSLLAASVLVAGAAQAADDFSIGAGLDYMYSDMDGTAEGKDRNYSSNSLWTTYVDFRHPLLMVPNVNFQATDVSSDASDFDNKLKTYDFALYYSPLELDTLTLNAGLNLRSYDGTLNHHHDYSNDTIMLYGAAETLIPGTDLGAFADMRVSHWDGDHSHDWKMGVSYVVFPDDILKLKLRAGYRNMRVNYTEDGVQLDQHLDNWFLGAELRY</sequence>
<comment type="caution">
    <text evidence="2">The sequence shown here is derived from an EMBL/GenBank/DDBJ whole genome shotgun (WGS) entry which is preliminary data.</text>
</comment>
<dbReference type="Proteomes" id="UP000585721">
    <property type="component" value="Unassembled WGS sequence"/>
</dbReference>
<feature type="signal peptide" evidence="1">
    <location>
        <begin position="1"/>
        <end position="21"/>
    </location>
</feature>
<organism evidence="2 3">
    <name type="scientific">Tolumonas osonensis</name>
    <dbReference type="NCBI Taxonomy" id="675874"/>
    <lineage>
        <taxon>Bacteria</taxon>
        <taxon>Pseudomonadati</taxon>
        <taxon>Pseudomonadota</taxon>
        <taxon>Gammaproteobacteria</taxon>
        <taxon>Aeromonadales</taxon>
        <taxon>Aeromonadaceae</taxon>
        <taxon>Tolumonas</taxon>
    </lineage>
</organism>
<keyword evidence="3" id="KW-1185">Reference proteome</keyword>
<keyword evidence="1" id="KW-0732">Signal</keyword>